<evidence type="ECO:0000256" key="2">
    <source>
        <dbReference type="ARBA" id="ARBA00022475"/>
    </source>
</evidence>
<sequence>MTRLPRLSREARKDGGSGRSRSTGGRSGAKATTKAAPAGGVLTADRPAPDVRPRRAPQQVRRWPWILGAALTATLLVAAGVVIFFTPLLGLRSVVITAGSITGADGAAVAGGTLDPSLDAAVRAVVDVPDGTPLARIDLGGIAERVRDVPQVDAVSVGRSWPNAVTVTITPRVPVAVTSANGQLWLMDRQGVAYLPVAAAPAGLVTLKLATPGPGDPATEAAMTVIESFTDSFRGQVAAVSARTAYDVQLTLTDGRTVVWGGADQSARKMQVLPTLLEQKGSQYDVTDPSLVSVR</sequence>
<dbReference type="OrthoDB" id="9790760at2"/>
<dbReference type="Gene3D" id="3.10.20.310">
    <property type="entry name" value="membrane protein fhac"/>
    <property type="match status" value="1"/>
</dbReference>
<feature type="compositionally biased region" description="Basic and acidic residues" evidence="8">
    <location>
        <begin position="7"/>
        <end position="16"/>
    </location>
</feature>
<dbReference type="PROSITE" id="PS51779">
    <property type="entry name" value="POTRA"/>
    <property type="match status" value="1"/>
</dbReference>
<name>A0A4V6CR51_9ACTN</name>
<protein>
    <submittedName>
        <fullName evidence="11">FtsQ-type POTRA domain-containing protein</fullName>
    </submittedName>
</protein>
<evidence type="ECO:0000256" key="5">
    <source>
        <dbReference type="ARBA" id="ARBA00022989"/>
    </source>
</evidence>
<keyword evidence="2" id="KW-1003">Cell membrane</keyword>
<dbReference type="Pfam" id="PF08478">
    <property type="entry name" value="POTRA_1"/>
    <property type="match status" value="1"/>
</dbReference>
<reference evidence="11 12" key="1">
    <citation type="submission" date="2019-05" db="EMBL/GenBank/DDBJ databases">
        <title>Nakamurella sp. N5BH11, whole genome shotgun sequence.</title>
        <authorList>
            <person name="Tuo L."/>
        </authorList>
    </citation>
    <scope>NUCLEOTIDE SEQUENCE [LARGE SCALE GENOMIC DNA]</scope>
    <source>
        <strain evidence="11 12">N5BH11</strain>
    </source>
</reference>
<accession>A0A4V6CR51</accession>
<evidence type="ECO:0000256" key="8">
    <source>
        <dbReference type="SAM" id="MobiDB-lite"/>
    </source>
</evidence>
<feature type="transmembrane region" description="Helical" evidence="9">
    <location>
        <begin position="63"/>
        <end position="85"/>
    </location>
</feature>
<dbReference type="PANTHER" id="PTHR37820">
    <property type="entry name" value="CELL DIVISION PROTEIN DIVIB"/>
    <property type="match status" value="1"/>
</dbReference>
<evidence type="ECO:0000256" key="9">
    <source>
        <dbReference type="SAM" id="Phobius"/>
    </source>
</evidence>
<evidence type="ECO:0000259" key="10">
    <source>
        <dbReference type="PROSITE" id="PS51779"/>
    </source>
</evidence>
<evidence type="ECO:0000256" key="1">
    <source>
        <dbReference type="ARBA" id="ARBA00004370"/>
    </source>
</evidence>
<evidence type="ECO:0000256" key="6">
    <source>
        <dbReference type="ARBA" id="ARBA00023136"/>
    </source>
</evidence>
<feature type="domain" description="POTRA" evidence="10">
    <location>
        <begin position="94"/>
        <end position="172"/>
    </location>
</feature>
<dbReference type="Pfam" id="PF03799">
    <property type="entry name" value="FtsQ_DivIB_C"/>
    <property type="match status" value="1"/>
</dbReference>
<feature type="compositionally biased region" description="Low complexity" evidence="8">
    <location>
        <begin position="19"/>
        <end position="40"/>
    </location>
</feature>
<evidence type="ECO:0000313" key="12">
    <source>
        <dbReference type="Proteomes" id="UP000306985"/>
    </source>
</evidence>
<evidence type="ECO:0000256" key="7">
    <source>
        <dbReference type="ARBA" id="ARBA00023306"/>
    </source>
</evidence>
<evidence type="ECO:0000256" key="4">
    <source>
        <dbReference type="ARBA" id="ARBA00022692"/>
    </source>
</evidence>
<keyword evidence="5 9" id="KW-1133">Transmembrane helix</keyword>
<keyword evidence="4 9" id="KW-0812">Transmembrane</keyword>
<dbReference type="AlphaFoldDB" id="A0A4V6CR51"/>
<dbReference type="Proteomes" id="UP000306985">
    <property type="component" value="Unassembled WGS sequence"/>
</dbReference>
<feature type="region of interest" description="Disordered" evidence="8">
    <location>
        <begin position="1"/>
        <end position="56"/>
    </location>
</feature>
<keyword evidence="7" id="KW-0131">Cell cycle</keyword>
<organism evidence="11 12">
    <name type="scientific">Nakamurella flava</name>
    <dbReference type="NCBI Taxonomy" id="2576308"/>
    <lineage>
        <taxon>Bacteria</taxon>
        <taxon>Bacillati</taxon>
        <taxon>Actinomycetota</taxon>
        <taxon>Actinomycetes</taxon>
        <taxon>Nakamurellales</taxon>
        <taxon>Nakamurellaceae</taxon>
        <taxon>Nakamurella</taxon>
    </lineage>
</organism>
<dbReference type="InterPro" id="IPR013685">
    <property type="entry name" value="POTRA_FtsQ_type"/>
</dbReference>
<dbReference type="InterPro" id="IPR034746">
    <property type="entry name" value="POTRA"/>
</dbReference>
<comment type="subcellular location">
    <subcellularLocation>
        <location evidence="1">Membrane</location>
    </subcellularLocation>
</comment>
<dbReference type="RefSeq" id="WP_137451741.1">
    <property type="nucleotide sequence ID" value="NZ_SZZH01000008.1"/>
</dbReference>
<comment type="caution">
    <text evidence="11">The sequence shown here is derived from an EMBL/GenBank/DDBJ whole genome shotgun (WGS) entry which is preliminary data.</text>
</comment>
<keyword evidence="6 9" id="KW-0472">Membrane</keyword>
<dbReference type="InterPro" id="IPR050487">
    <property type="entry name" value="FtsQ_DivIB"/>
</dbReference>
<dbReference type="PANTHER" id="PTHR37820:SF1">
    <property type="entry name" value="CELL DIVISION PROTEIN FTSQ"/>
    <property type="match status" value="1"/>
</dbReference>
<evidence type="ECO:0000256" key="3">
    <source>
        <dbReference type="ARBA" id="ARBA00022618"/>
    </source>
</evidence>
<dbReference type="GO" id="GO:0051301">
    <property type="term" value="P:cell division"/>
    <property type="evidence" value="ECO:0007669"/>
    <property type="project" value="UniProtKB-KW"/>
</dbReference>
<keyword evidence="3" id="KW-0132">Cell division</keyword>
<keyword evidence="12" id="KW-1185">Reference proteome</keyword>
<proteinExistence type="predicted"/>
<dbReference type="GO" id="GO:0005886">
    <property type="term" value="C:plasma membrane"/>
    <property type="evidence" value="ECO:0007669"/>
    <property type="project" value="TreeGrafter"/>
</dbReference>
<evidence type="ECO:0000313" key="11">
    <source>
        <dbReference type="EMBL" id="TKV56085.1"/>
    </source>
</evidence>
<dbReference type="InterPro" id="IPR005548">
    <property type="entry name" value="Cell_div_FtsQ/DivIB_C"/>
</dbReference>
<dbReference type="EMBL" id="SZZH01000008">
    <property type="protein sequence ID" value="TKV56085.1"/>
    <property type="molecule type" value="Genomic_DNA"/>
</dbReference>
<gene>
    <name evidence="11" type="ORF">FDO65_21100</name>
</gene>